<name>A0A139WZD7_9CYAN</name>
<keyword evidence="2" id="KW-1185">Reference proteome</keyword>
<comment type="caution">
    <text evidence="1">The sequence shown here is derived from an EMBL/GenBank/DDBJ whole genome shotgun (WGS) entry which is preliminary data.</text>
</comment>
<dbReference type="EMBL" id="ANNX02000045">
    <property type="protein sequence ID" value="KYC37753.1"/>
    <property type="molecule type" value="Genomic_DNA"/>
</dbReference>
<evidence type="ECO:0000313" key="1">
    <source>
        <dbReference type="EMBL" id="KYC37753.1"/>
    </source>
</evidence>
<dbReference type="OrthoDB" id="9811799at2"/>
<protein>
    <submittedName>
        <fullName evidence="1">Uncharacterized protein</fullName>
    </submittedName>
</protein>
<dbReference type="AlphaFoldDB" id="A0A139WZD7"/>
<dbReference type="RefSeq" id="WP_017743282.1">
    <property type="nucleotide sequence ID" value="NZ_KQ976354.1"/>
</dbReference>
<accession>A0A139WZD7</accession>
<gene>
    <name evidence="1" type="ORF">WA1_04335</name>
</gene>
<dbReference type="STRING" id="128403.WA1_04335"/>
<dbReference type="Proteomes" id="UP000076925">
    <property type="component" value="Unassembled WGS sequence"/>
</dbReference>
<sequence>MSDTRPGLNPHRLVTLMQQAIQRCDLQLQDLTVLTEAATGAYAVTPVLAAMAGADKVFAIARNSRYGTVKEVKANIQHIAEIAGVSKQIEFLTNKSKDVVAQADIITNSGHVRPINAEMIAWMKPNAVIGLMYEAWEFRPEDVDLIACRQRSINVVGVNEQHPSVDVFSFLGIMAVKLLLDAGIAVYTSHILLLCDNPFRSFIERGLVNAGACVDTVDSLAAAPTDKTYDAILVALQLRFEPLLSATDATAIAKYWPGALVAQYWGDIDRSAFLSHNIPVCPEVEPKPGHMGILPSAVGPEPIIRLQAGGLKAAEVIWRKSSSDAEMKFVQLL</sequence>
<proteinExistence type="predicted"/>
<organism evidence="1 2">
    <name type="scientific">Scytonema hofmannii PCC 7110</name>
    <dbReference type="NCBI Taxonomy" id="128403"/>
    <lineage>
        <taxon>Bacteria</taxon>
        <taxon>Bacillati</taxon>
        <taxon>Cyanobacteriota</taxon>
        <taxon>Cyanophyceae</taxon>
        <taxon>Nostocales</taxon>
        <taxon>Scytonemataceae</taxon>
        <taxon>Scytonema</taxon>
    </lineage>
</organism>
<reference evidence="1 2" key="1">
    <citation type="journal article" date="2013" name="Genome Biol. Evol.">
        <title>Genomes of Stigonematalean cyanobacteria (subsection V) and the evolution of oxygenic photosynthesis from prokaryotes to plastids.</title>
        <authorList>
            <person name="Dagan T."/>
            <person name="Roettger M."/>
            <person name="Stucken K."/>
            <person name="Landan G."/>
            <person name="Koch R."/>
            <person name="Major P."/>
            <person name="Gould S.B."/>
            <person name="Goremykin V.V."/>
            <person name="Rippka R."/>
            <person name="Tandeau de Marsac N."/>
            <person name="Gugger M."/>
            <person name="Lockhart P.J."/>
            <person name="Allen J.F."/>
            <person name="Brune I."/>
            <person name="Maus I."/>
            <person name="Puhler A."/>
            <person name="Martin W.F."/>
        </authorList>
    </citation>
    <scope>NUCLEOTIDE SEQUENCE [LARGE SCALE GENOMIC DNA]</scope>
    <source>
        <strain evidence="1 2">PCC 7110</strain>
    </source>
</reference>
<evidence type="ECO:0000313" key="2">
    <source>
        <dbReference type="Proteomes" id="UP000076925"/>
    </source>
</evidence>